<evidence type="ECO:0000313" key="2">
    <source>
        <dbReference type="Proteomes" id="UP000020681"/>
    </source>
</evidence>
<name>A0ABN0QUW8_MYCUL</name>
<evidence type="ECO:0000313" key="1">
    <source>
        <dbReference type="EMBL" id="EUA88501.1"/>
    </source>
</evidence>
<gene>
    <name evidence="1" type="ORF">I551_5071</name>
</gene>
<keyword evidence="2" id="KW-1185">Reference proteome</keyword>
<dbReference type="EMBL" id="JAOL01000139">
    <property type="protein sequence ID" value="EUA88501.1"/>
    <property type="molecule type" value="Genomic_DNA"/>
</dbReference>
<reference evidence="1 2" key="1">
    <citation type="submission" date="2014-01" db="EMBL/GenBank/DDBJ databases">
        <authorList>
            <person name="Dobos K."/>
            <person name="Lenaerts A."/>
            <person name="Ordway D."/>
            <person name="DeGroote M.A."/>
            <person name="Parker T."/>
            <person name="Sizemore C."/>
            <person name="Tallon L.J."/>
            <person name="Sadzewicz L.K."/>
            <person name="Sengamalay N."/>
            <person name="Fraser C.M."/>
            <person name="Hine E."/>
            <person name="Shefchek K.A."/>
            <person name="Das S.P."/>
            <person name="Tettelin H."/>
        </authorList>
    </citation>
    <scope>NUCLEOTIDE SEQUENCE [LARGE SCALE GENOMIC DNA]</scope>
    <source>
        <strain evidence="1 2">Harvey</strain>
    </source>
</reference>
<proteinExistence type="predicted"/>
<sequence>MCQFAANRLSTLDHHIGSCQNYPTGAQHVSIHSLVLDGGLRRL</sequence>
<protein>
    <submittedName>
        <fullName evidence="1">Uncharacterized protein</fullName>
    </submittedName>
</protein>
<dbReference type="Proteomes" id="UP000020681">
    <property type="component" value="Unassembled WGS sequence"/>
</dbReference>
<accession>A0ABN0QUW8</accession>
<comment type="caution">
    <text evidence="1">The sequence shown here is derived from an EMBL/GenBank/DDBJ whole genome shotgun (WGS) entry which is preliminary data.</text>
</comment>
<organism evidence="1 2">
    <name type="scientific">Mycobacterium ulcerans str. Harvey</name>
    <dbReference type="NCBI Taxonomy" id="1299332"/>
    <lineage>
        <taxon>Bacteria</taxon>
        <taxon>Bacillati</taxon>
        <taxon>Actinomycetota</taxon>
        <taxon>Actinomycetes</taxon>
        <taxon>Mycobacteriales</taxon>
        <taxon>Mycobacteriaceae</taxon>
        <taxon>Mycobacterium</taxon>
        <taxon>Mycobacterium ulcerans group</taxon>
    </lineage>
</organism>